<proteinExistence type="predicted"/>
<sequence length="119" mass="13683">MAAPQYRCLTFEMRDDIELLAASSVHTGAIINVLTYKYPDQYIHAHSVYNIIQVEMPGWYIDAKFEGSDNHLVGLLWLHPKQIDNNYNRSQLVATALIIDEQKITFEWILQELLNATGC</sequence>
<reference evidence="1" key="1">
    <citation type="submission" date="2021-06" db="EMBL/GenBank/DDBJ databases">
        <authorList>
            <person name="Kallberg Y."/>
            <person name="Tangrot J."/>
            <person name="Rosling A."/>
        </authorList>
    </citation>
    <scope>NUCLEOTIDE SEQUENCE</scope>
    <source>
        <strain evidence="1">FL966</strain>
    </source>
</reference>
<dbReference type="AlphaFoldDB" id="A0A9N9JXL2"/>
<protein>
    <submittedName>
        <fullName evidence="1">9268_t:CDS:1</fullName>
    </submittedName>
</protein>
<dbReference type="OrthoDB" id="2446246at2759"/>
<dbReference type="Proteomes" id="UP000789759">
    <property type="component" value="Unassembled WGS sequence"/>
</dbReference>
<evidence type="ECO:0000313" key="2">
    <source>
        <dbReference type="Proteomes" id="UP000789759"/>
    </source>
</evidence>
<organism evidence="1 2">
    <name type="scientific">Cetraspora pellucida</name>
    <dbReference type="NCBI Taxonomy" id="1433469"/>
    <lineage>
        <taxon>Eukaryota</taxon>
        <taxon>Fungi</taxon>
        <taxon>Fungi incertae sedis</taxon>
        <taxon>Mucoromycota</taxon>
        <taxon>Glomeromycotina</taxon>
        <taxon>Glomeromycetes</taxon>
        <taxon>Diversisporales</taxon>
        <taxon>Gigasporaceae</taxon>
        <taxon>Cetraspora</taxon>
    </lineage>
</organism>
<comment type="caution">
    <text evidence="1">The sequence shown here is derived from an EMBL/GenBank/DDBJ whole genome shotgun (WGS) entry which is preliminary data.</text>
</comment>
<evidence type="ECO:0000313" key="1">
    <source>
        <dbReference type="EMBL" id="CAG8802165.1"/>
    </source>
</evidence>
<gene>
    <name evidence="1" type="ORF">CPELLU_LOCUS17798</name>
</gene>
<name>A0A9N9JXL2_9GLOM</name>
<accession>A0A9N9JXL2</accession>
<keyword evidence="2" id="KW-1185">Reference proteome</keyword>
<dbReference type="EMBL" id="CAJVQA010031816">
    <property type="protein sequence ID" value="CAG8802165.1"/>
    <property type="molecule type" value="Genomic_DNA"/>
</dbReference>